<accession>A0A9X4H869</accession>
<evidence type="ECO:0000313" key="2">
    <source>
        <dbReference type="Proteomes" id="UP001154312"/>
    </source>
</evidence>
<proteinExistence type="predicted"/>
<keyword evidence="2" id="KW-1185">Reference proteome</keyword>
<dbReference type="RefSeq" id="WP_277443902.1">
    <property type="nucleotide sequence ID" value="NZ_JAKOAV010000016.1"/>
</dbReference>
<gene>
    <name evidence="1" type="ORF">L7E55_09390</name>
</gene>
<dbReference type="AlphaFoldDB" id="A0A9X4H869"/>
<dbReference type="EMBL" id="JAKOAV010000016">
    <property type="protein sequence ID" value="MDF9408569.1"/>
    <property type="molecule type" value="Genomic_DNA"/>
</dbReference>
<organism evidence="1 2">
    <name type="scientific">Pelotomaculum isophthalicicum JI</name>
    <dbReference type="NCBI Taxonomy" id="947010"/>
    <lineage>
        <taxon>Bacteria</taxon>
        <taxon>Bacillati</taxon>
        <taxon>Bacillota</taxon>
        <taxon>Clostridia</taxon>
        <taxon>Eubacteriales</taxon>
        <taxon>Desulfotomaculaceae</taxon>
        <taxon>Pelotomaculum</taxon>
    </lineage>
</organism>
<protein>
    <submittedName>
        <fullName evidence="1">Uncharacterized protein</fullName>
    </submittedName>
</protein>
<sequence>MAIERLIEEIKKLSPADRYKLRITLEAEDFSTSDIEASKQAAGKWNDIDAEKLIEDIYESRQYNPRRVEVGW</sequence>
<reference evidence="1" key="1">
    <citation type="submission" date="2022-02" db="EMBL/GenBank/DDBJ databases">
        <authorList>
            <person name="Leng L."/>
        </authorList>
    </citation>
    <scope>NUCLEOTIDE SEQUENCE</scope>
    <source>
        <strain evidence="1">JI</strain>
    </source>
</reference>
<dbReference type="Proteomes" id="UP001154312">
    <property type="component" value="Unassembled WGS sequence"/>
</dbReference>
<name>A0A9X4H869_9FIRM</name>
<evidence type="ECO:0000313" key="1">
    <source>
        <dbReference type="EMBL" id="MDF9408569.1"/>
    </source>
</evidence>
<comment type="caution">
    <text evidence="1">The sequence shown here is derived from an EMBL/GenBank/DDBJ whole genome shotgun (WGS) entry which is preliminary data.</text>
</comment>